<dbReference type="EMBL" id="JAEUWV010000003">
    <property type="protein sequence ID" value="MCO6394218.1"/>
    <property type="molecule type" value="Genomic_DNA"/>
</dbReference>
<protein>
    <submittedName>
        <fullName evidence="2">SAF domain-containing protein</fullName>
    </submittedName>
</protein>
<evidence type="ECO:0000313" key="3">
    <source>
        <dbReference type="Proteomes" id="UP001205920"/>
    </source>
</evidence>
<dbReference type="RefSeq" id="WP_070362821.1">
    <property type="nucleotide sequence ID" value="NZ_JAEUWV010000003.1"/>
</dbReference>
<accession>A0AAW5HRV3</accession>
<evidence type="ECO:0000259" key="1">
    <source>
        <dbReference type="SMART" id="SM00858"/>
    </source>
</evidence>
<keyword evidence="3" id="KW-1185">Reference proteome</keyword>
<dbReference type="InterPro" id="IPR013974">
    <property type="entry name" value="SAF"/>
</dbReference>
<organism evidence="2 3">
    <name type="scientific">Corynebacterium lipophilum</name>
    <dbReference type="NCBI Taxonomy" id="2804918"/>
    <lineage>
        <taxon>Bacteria</taxon>
        <taxon>Bacillati</taxon>
        <taxon>Actinomycetota</taxon>
        <taxon>Actinomycetes</taxon>
        <taxon>Mycobacteriales</taxon>
        <taxon>Corynebacteriaceae</taxon>
        <taxon>Corynebacterium</taxon>
    </lineage>
</organism>
<dbReference type="CDD" id="cd11614">
    <property type="entry name" value="SAF_CpaB_FlgA_like"/>
    <property type="match status" value="1"/>
</dbReference>
<dbReference type="Pfam" id="PF08666">
    <property type="entry name" value="SAF"/>
    <property type="match status" value="1"/>
</dbReference>
<dbReference type="SMART" id="SM00858">
    <property type="entry name" value="SAF"/>
    <property type="match status" value="1"/>
</dbReference>
<dbReference type="AlphaFoldDB" id="A0AAW5HRV3"/>
<proteinExistence type="predicted"/>
<reference evidence="2 3" key="1">
    <citation type="submission" date="2021-01" db="EMBL/GenBank/DDBJ databases">
        <title>Identification and Characterization of Corynebacterium sp.</title>
        <authorList>
            <person name="Luo Q."/>
            <person name="Qu P."/>
            <person name="Chen Q."/>
        </authorList>
    </citation>
    <scope>NUCLEOTIDE SEQUENCE [LARGE SCALE GENOMIC DNA]</scope>
    <source>
        <strain evidence="2 3">MC-18</strain>
    </source>
</reference>
<feature type="domain" description="SAF" evidence="1">
    <location>
        <begin position="46"/>
        <end position="108"/>
    </location>
</feature>
<gene>
    <name evidence="2" type="ORF">JMN37_04355</name>
</gene>
<evidence type="ECO:0000313" key="2">
    <source>
        <dbReference type="EMBL" id="MCO6394218.1"/>
    </source>
</evidence>
<name>A0AAW5HRV3_9CORY</name>
<comment type="caution">
    <text evidence="2">The sequence shown here is derived from an EMBL/GenBank/DDBJ whole genome shotgun (WGS) entry which is preliminary data.</text>
</comment>
<sequence length="201" mass="20948">MKPASFLRDLRMPGYHRTVTVRRTIAVVLLLVAGASILFDARSADPPAVVFARDVEAGTVLTTADVELRRLPPSVVPANALGSTDLAVGQVLAAGASANEVVTNTRLVGPDLKASLIESDDDPHDFTMVPVTLAEPELIPMLHHGAGVDVVAPGPRVIARGGRVVTTNEEGSILVLLRSVDAANVAAASLTDPLTVVLTTR</sequence>
<dbReference type="Proteomes" id="UP001205920">
    <property type="component" value="Unassembled WGS sequence"/>
</dbReference>